<dbReference type="Proteomes" id="UP001589750">
    <property type="component" value="Unassembled WGS sequence"/>
</dbReference>
<dbReference type="RefSeq" id="WP_140007598.1">
    <property type="nucleotide sequence ID" value="NZ_JBHMDG010000007.1"/>
</dbReference>
<proteinExistence type="predicted"/>
<evidence type="ECO:0000313" key="2">
    <source>
        <dbReference type="Proteomes" id="UP001589750"/>
    </source>
</evidence>
<protein>
    <submittedName>
        <fullName evidence="1">Uncharacterized protein</fullName>
    </submittedName>
</protein>
<comment type="caution">
    <text evidence="1">The sequence shown here is derived from an EMBL/GenBank/DDBJ whole genome shotgun (WGS) entry which is preliminary data.</text>
</comment>
<dbReference type="EMBL" id="JBHMDG010000007">
    <property type="protein sequence ID" value="MFB9312572.1"/>
    <property type="molecule type" value="Genomic_DNA"/>
</dbReference>
<reference evidence="1 2" key="1">
    <citation type="submission" date="2024-09" db="EMBL/GenBank/DDBJ databases">
        <authorList>
            <person name="Sun Q."/>
            <person name="Mori K."/>
        </authorList>
    </citation>
    <scope>NUCLEOTIDE SEQUENCE [LARGE SCALE GENOMIC DNA]</scope>
    <source>
        <strain evidence="1 2">JCM 9626</strain>
    </source>
</reference>
<organism evidence="1 2">
    <name type="scientific">Nocardioides plantarum</name>
    <dbReference type="NCBI Taxonomy" id="29299"/>
    <lineage>
        <taxon>Bacteria</taxon>
        <taxon>Bacillati</taxon>
        <taxon>Actinomycetota</taxon>
        <taxon>Actinomycetes</taxon>
        <taxon>Propionibacteriales</taxon>
        <taxon>Nocardioidaceae</taxon>
        <taxon>Nocardioides</taxon>
    </lineage>
</organism>
<name>A0ABV5K862_9ACTN</name>
<gene>
    <name evidence="1" type="ORF">ACFFRI_05900</name>
</gene>
<sequence>MNPFAPRRRRRQERAEAYEQFSARRRYLREDITVFGEELGQLHLDTLADTLGPDATAYYRHALESYERAKAGLVAAEVAADLDPVAADLVDGRHQRACVLATVAGSRRPDRLAECFFNPQHGPSSTEVTWAPPGGVERRVPVCRADANRLLHGQAPRMRLVLVGSRYVPLAIARDADDERFPVYVDEHLVREVRHHAHAQAELYGFQQGRVGGGNEFFGG</sequence>
<evidence type="ECO:0000313" key="1">
    <source>
        <dbReference type="EMBL" id="MFB9312572.1"/>
    </source>
</evidence>
<accession>A0ABV5K862</accession>
<keyword evidence="2" id="KW-1185">Reference proteome</keyword>